<gene>
    <name evidence="1" type="ORF">FOZ60_017299</name>
</gene>
<comment type="caution">
    <text evidence="1">The sequence shown here is derived from an EMBL/GenBank/DDBJ whole genome shotgun (WGS) entry which is preliminary data.</text>
</comment>
<protein>
    <submittedName>
        <fullName evidence="1">Uncharacterized protein</fullName>
    </submittedName>
</protein>
<dbReference type="AlphaFoldDB" id="A0A7J6N0Y6"/>
<dbReference type="EMBL" id="JABANP010000975">
    <property type="protein sequence ID" value="KAF4677515.1"/>
    <property type="molecule type" value="Genomic_DNA"/>
</dbReference>
<evidence type="ECO:0000313" key="2">
    <source>
        <dbReference type="Proteomes" id="UP000541610"/>
    </source>
</evidence>
<organism evidence="1 2">
    <name type="scientific">Perkinsus olseni</name>
    <name type="common">Perkinsus atlanticus</name>
    <dbReference type="NCBI Taxonomy" id="32597"/>
    <lineage>
        <taxon>Eukaryota</taxon>
        <taxon>Sar</taxon>
        <taxon>Alveolata</taxon>
        <taxon>Perkinsozoa</taxon>
        <taxon>Perkinsea</taxon>
        <taxon>Perkinsida</taxon>
        <taxon>Perkinsidae</taxon>
        <taxon>Perkinsus</taxon>
    </lineage>
</organism>
<dbReference type="Proteomes" id="UP000541610">
    <property type="component" value="Unassembled WGS sequence"/>
</dbReference>
<accession>A0A7J6N0Y6</accession>
<evidence type="ECO:0000313" key="1">
    <source>
        <dbReference type="EMBL" id="KAF4677515.1"/>
    </source>
</evidence>
<reference evidence="1 2" key="1">
    <citation type="submission" date="2020-04" db="EMBL/GenBank/DDBJ databases">
        <title>Perkinsus olseni comparative genomics.</title>
        <authorList>
            <person name="Bogema D.R."/>
        </authorList>
    </citation>
    <scope>NUCLEOTIDE SEQUENCE [LARGE SCALE GENOMIC DNA]</scope>
    <source>
        <strain evidence="1">00978-12</strain>
    </source>
</reference>
<name>A0A7J6N0Y6_PEROL</name>
<sequence length="208" mass="23351">MTGLYDHAELRRVTSSILHYLDSKVEGLERTNRIFIPTDGGPAHPALQDDNTGYCVHTARACIYIICEGNRLHRSPRSTSFVRELNNEECVPLRPWSFGDRKRSVYGTAWDSLIEIDVENDIGRYRTIRSKDVQDAEATILNRRSPYSGWKAGIFMMHTSGPVVGVGPGSRVRCNLFLDYSGDEFVALTVSNDVGWLSTNWKPKGAQA</sequence>
<proteinExistence type="predicted"/>